<proteinExistence type="predicted"/>
<reference evidence="1" key="1">
    <citation type="journal article" date="2014" name="Int. J. Syst. Evol. Microbiol.">
        <title>Complete genome sequence of Corynebacterium casei LMG S-19264T (=DSM 44701T), isolated from a smear-ripened cheese.</title>
        <authorList>
            <consortium name="US DOE Joint Genome Institute (JGI-PGF)"/>
            <person name="Walter F."/>
            <person name="Albersmeier A."/>
            <person name="Kalinowski J."/>
            <person name="Ruckert C."/>
        </authorList>
    </citation>
    <scope>NUCLEOTIDE SEQUENCE</scope>
    <source>
        <strain evidence="1">CGMCC 1.12754</strain>
    </source>
</reference>
<accession>A0A917HMQ1</accession>
<reference evidence="1" key="2">
    <citation type="submission" date="2020-09" db="EMBL/GenBank/DDBJ databases">
        <authorList>
            <person name="Sun Q."/>
            <person name="Zhou Y."/>
        </authorList>
    </citation>
    <scope>NUCLEOTIDE SEQUENCE</scope>
    <source>
        <strain evidence="1">CGMCC 1.12754</strain>
    </source>
</reference>
<evidence type="ECO:0000313" key="2">
    <source>
        <dbReference type="Proteomes" id="UP000622860"/>
    </source>
</evidence>
<dbReference type="RefSeq" id="WP_308419008.1">
    <property type="nucleotide sequence ID" value="NZ_BMFR01000017.1"/>
</dbReference>
<evidence type="ECO:0000313" key="1">
    <source>
        <dbReference type="EMBL" id="GGG83801.1"/>
    </source>
</evidence>
<sequence>MERCEIVGGAASVGLGTKDINFFSEDNLPTSKGRNTASQIYMLFEFLKDPTKAAVFNEEGG</sequence>
<organism evidence="1 2">
    <name type="scientific">Virgibacillus oceani</name>
    <dbReference type="NCBI Taxonomy" id="1479511"/>
    <lineage>
        <taxon>Bacteria</taxon>
        <taxon>Bacillati</taxon>
        <taxon>Bacillota</taxon>
        <taxon>Bacilli</taxon>
        <taxon>Bacillales</taxon>
        <taxon>Bacillaceae</taxon>
        <taxon>Virgibacillus</taxon>
    </lineage>
</organism>
<comment type="caution">
    <text evidence="1">The sequence shown here is derived from an EMBL/GenBank/DDBJ whole genome shotgun (WGS) entry which is preliminary data.</text>
</comment>
<gene>
    <name evidence="1" type="ORF">GCM10011398_31690</name>
</gene>
<dbReference type="Proteomes" id="UP000622860">
    <property type="component" value="Unassembled WGS sequence"/>
</dbReference>
<protein>
    <submittedName>
        <fullName evidence="1">Uncharacterized protein</fullName>
    </submittedName>
</protein>
<name>A0A917HMQ1_9BACI</name>
<dbReference type="EMBL" id="BMFR01000017">
    <property type="protein sequence ID" value="GGG83801.1"/>
    <property type="molecule type" value="Genomic_DNA"/>
</dbReference>
<dbReference type="AlphaFoldDB" id="A0A917HMQ1"/>
<keyword evidence="2" id="KW-1185">Reference proteome</keyword>